<proteinExistence type="predicted"/>
<feature type="domain" description="TIR" evidence="1">
    <location>
        <begin position="5"/>
        <end position="99"/>
    </location>
</feature>
<gene>
    <name evidence="2" type="ORF">ND812_18200</name>
</gene>
<dbReference type="SUPFAM" id="SSF52200">
    <property type="entry name" value="Toll/Interleukin receptor TIR domain"/>
    <property type="match status" value="1"/>
</dbReference>
<dbReference type="Gene3D" id="3.40.50.10140">
    <property type="entry name" value="Toll/interleukin-1 receptor homology (TIR) domain"/>
    <property type="match status" value="1"/>
</dbReference>
<sequence length="251" mass="29128">MKTKIFISYSDKDRKKISLIEKEFKDTPEIELIIIANNKSEMVTLTKKVTDGIKKAEYFIPILTKQSISEQWINQEIGYASAYKENINESLNILPIAEKSILNNLKGFIHKQFDISFTFEGVETNARAESIRFKKTVIALKEFILDNSNLKSGKTRTNDLYKLIVNKRFNFVFNSENNRSKIIEFSPDGTITKGKNQNEDSWEIKNEKLIIKNSQGQIFSTFLYDSKTKMLKHTNEKNTLSLKNQYMVPIE</sequence>
<dbReference type="RefSeq" id="WP_265376734.1">
    <property type="nucleotide sequence ID" value="NZ_JAMQPV010000008.1"/>
</dbReference>
<dbReference type="Pfam" id="PF13676">
    <property type="entry name" value="TIR_2"/>
    <property type="match status" value="1"/>
</dbReference>
<protein>
    <submittedName>
        <fullName evidence="2">Toll/interleukin-1 receptor domain-containing protein</fullName>
    </submittedName>
</protein>
<name>A0ABT3M241_9LEPT</name>
<keyword evidence="2" id="KW-0675">Receptor</keyword>
<dbReference type="EMBL" id="JAMQPV010000008">
    <property type="protein sequence ID" value="MCW7464040.1"/>
    <property type="molecule type" value="Genomic_DNA"/>
</dbReference>
<comment type="caution">
    <text evidence="2">The sequence shown here is derived from an EMBL/GenBank/DDBJ whole genome shotgun (WGS) entry which is preliminary data.</text>
</comment>
<dbReference type="Proteomes" id="UP001209737">
    <property type="component" value="Unassembled WGS sequence"/>
</dbReference>
<organism evidence="2 3">
    <name type="scientific">Leptospira limi</name>
    <dbReference type="NCBI Taxonomy" id="2950023"/>
    <lineage>
        <taxon>Bacteria</taxon>
        <taxon>Pseudomonadati</taxon>
        <taxon>Spirochaetota</taxon>
        <taxon>Spirochaetia</taxon>
        <taxon>Leptospirales</taxon>
        <taxon>Leptospiraceae</taxon>
        <taxon>Leptospira</taxon>
    </lineage>
</organism>
<dbReference type="InterPro" id="IPR035897">
    <property type="entry name" value="Toll_tir_struct_dom_sf"/>
</dbReference>
<accession>A0ABT3M241</accession>
<evidence type="ECO:0000259" key="1">
    <source>
        <dbReference type="Pfam" id="PF13676"/>
    </source>
</evidence>
<evidence type="ECO:0000313" key="2">
    <source>
        <dbReference type="EMBL" id="MCW7464040.1"/>
    </source>
</evidence>
<reference evidence="2 3" key="1">
    <citation type="submission" date="2022-06" db="EMBL/GenBank/DDBJ databases">
        <title>Leptospira isolates from biofilms formed at urban environments.</title>
        <authorList>
            <person name="Ribeiro P.S."/>
            <person name="Sousa T."/>
            <person name="Carvalho N."/>
            <person name="Aburjaile F."/>
            <person name="Neves F."/>
            <person name="Oliveira D."/>
            <person name="Blanco L."/>
            <person name="Lima J."/>
            <person name="Costa F."/>
            <person name="Brenig B."/>
            <person name="Soares S."/>
            <person name="Ramos R."/>
            <person name="Goes-Neto A."/>
            <person name="Matiuzzi M."/>
            <person name="Azevedo V."/>
            <person name="Ristow P."/>
        </authorList>
    </citation>
    <scope>NUCLEOTIDE SEQUENCE [LARGE SCALE GENOMIC DNA]</scope>
    <source>
        <strain evidence="2 3">VSF25</strain>
    </source>
</reference>
<keyword evidence="3" id="KW-1185">Reference proteome</keyword>
<dbReference type="InterPro" id="IPR000157">
    <property type="entry name" value="TIR_dom"/>
</dbReference>
<evidence type="ECO:0000313" key="3">
    <source>
        <dbReference type="Proteomes" id="UP001209737"/>
    </source>
</evidence>